<proteinExistence type="predicted"/>
<dbReference type="RefSeq" id="WP_167072780.1">
    <property type="nucleotide sequence ID" value="NZ_JAAOZC010000003.1"/>
</dbReference>
<protein>
    <recommendedName>
        <fullName evidence="4">DUF3185 family protein</fullName>
    </recommendedName>
</protein>
<name>A0ABX0TQY8_9SPHN</name>
<evidence type="ECO:0000256" key="1">
    <source>
        <dbReference type="SAM" id="Phobius"/>
    </source>
</evidence>
<keyword evidence="1" id="KW-0812">Transmembrane</keyword>
<reference evidence="2 3" key="1">
    <citation type="submission" date="2020-03" db="EMBL/GenBank/DDBJ databases">
        <title>Genomic Encyclopedia of Type Strains, Phase III (KMG-III): the genomes of soil and plant-associated and newly described type strains.</title>
        <authorList>
            <person name="Whitman W."/>
        </authorList>
    </citation>
    <scope>NUCLEOTIDE SEQUENCE [LARGE SCALE GENOMIC DNA]</scope>
    <source>
        <strain evidence="2 3">CECT 8804</strain>
    </source>
</reference>
<dbReference type="Proteomes" id="UP000727456">
    <property type="component" value="Unassembled WGS sequence"/>
</dbReference>
<dbReference type="EMBL" id="JAAOZC010000003">
    <property type="protein sequence ID" value="NIJ07936.1"/>
    <property type="molecule type" value="Genomic_DNA"/>
</dbReference>
<comment type="caution">
    <text evidence="2">The sequence shown here is derived from an EMBL/GenBank/DDBJ whole genome shotgun (WGS) entry which is preliminary data.</text>
</comment>
<evidence type="ECO:0000313" key="3">
    <source>
        <dbReference type="Proteomes" id="UP000727456"/>
    </source>
</evidence>
<feature type="transmembrane region" description="Helical" evidence="1">
    <location>
        <begin position="12"/>
        <end position="37"/>
    </location>
</feature>
<keyword evidence="3" id="KW-1185">Reference proteome</keyword>
<gene>
    <name evidence="2" type="ORF">FHS31_001546</name>
</gene>
<evidence type="ECO:0000313" key="2">
    <source>
        <dbReference type="EMBL" id="NIJ07936.1"/>
    </source>
</evidence>
<keyword evidence="1" id="KW-1133">Transmembrane helix</keyword>
<evidence type="ECO:0008006" key="4">
    <source>
        <dbReference type="Google" id="ProtNLM"/>
    </source>
</evidence>
<sequence>MTKPKSTRRSAQILLLIGSAMIVATIAELVAHFFFGFEIKNKATGLPASNSSIITDSIYFGGIGAIFGLAGISLLRPPKSRNDS</sequence>
<organism evidence="2 3">
    <name type="scientific">Sphingomonas vulcanisoli</name>
    <dbReference type="NCBI Taxonomy" id="1658060"/>
    <lineage>
        <taxon>Bacteria</taxon>
        <taxon>Pseudomonadati</taxon>
        <taxon>Pseudomonadota</taxon>
        <taxon>Alphaproteobacteria</taxon>
        <taxon>Sphingomonadales</taxon>
        <taxon>Sphingomonadaceae</taxon>
        <taxon>Sphingomonas</taxon>
    </lineage>
</organism>
<keyword evidence="1" id="KW-0472">Membrane</keyword>
<accession>A0ABX0TQY8</accession>
<feature type="transmembrane region" description="Helical" evidence="1">
    <location>
        <begin position="57"/>
        <end position="75"/>
    </location>
</feature>